<proteinExistence type="predicted"/>
<evidence type="ECO:0000313" key="3">
    <source>
        <dbReference type="EMBL" id="MFC1799618.1"/>
    </source>
</evidence>
<dbReference type="PANTHER" id="PTHR33295:SF7">
    <property type="entry name" value="ATPASE"/>
    <property type="match status" value="1"/>
</dbReference>
<organism evidence="3 4">
    <name type="scientific">Eiseniibacteriota bacterium</name>
    <dbReference type="NCBI Taxonomy" id="2212470"/>
    <lineage>
        <taxon>Bacteria</taxon>
        <taxon>Candidatus Eiseniibacteriota</taxon>
    </lineage>
</organism>
<evidence type="ECO:0000259" key="1">
    <source>
        <dbReference type="Pfam" id="PF13173"/>
    </source>
</evidence>
<sequence length="437" mass="48943">MKRHIDLRLREWRDSGRRKPLIIRGARQVGKTYSVRQFGQAHFDQLAAIDLERNRNLHDIFSEDLDPKRILAELEILLDVKITPGKTLLFLDEIQSCPPALMALRYFYEEYPNLHVVAAGSLLEFTMSDISFPVGRMQFLDMHPMTFVEYLWAIGKEQAAEVVLSPPGPVPESTHNLLLKHLRDYSFIGGMPESVKTYSETGSFKEAFAVHSELVESLRQDFSKYSPRVDSHCLNGVLAGVARNVGNQVMYSRLTEGFSHHTIKRAFDVLCMARIITRVPSVSPGGLPLGATASAKKFKAITLDIGLWQHLSGVSAVREYSKSDLLDVYRGALAEQFVGQEMLASLNTDLHYWARRARGSTAEVDYLVVVDGTIVPVEVKSGASGRLRSMHLLLKEHPEIPRGIVFSSRMYSALPEQRLQFIPLYHAYSATGGSGAV</sequence>
<dbReference type="SUPFAM" id="SSF52540">
    <property type="entry name" value="P-loop containing nucleoside triphosphate hydrolases"/>
    <property type="match status" value="1"/>
</dbReference>
<dbReference type="InterPro" id="IPR041682">
    <property type="entry name" value="AAA_14"/>
</dbReference>
<evidence type="ECO:0000313" key="4">
    <source>
        <dbReference type="Proteomes" id="UP001594288"/>
    </source>
</evidence>
<dbReference type="EMBL" id="JBHPEI010000017">
    <property type="protein sequence ID" value="MFC1799618.1"/>
    <property type="molecule type" value="Genomic_DNA"/>
</dbReference>
<name>A0ABV6YNL3_UNCEI</name>
<evidence type="ECO:0000259" key="2">
    <source>
        <dbReference type="Pfam" id="PF13635"/>
    </source>
</evidence>
<protein>
    <submittedName>
        <fullName evidence="3">ATP-binding protein</fullName>
    </submittedName>
</protein>
<dbReference type="Pfam" id="PF13173">
    <property type="entry name" value="AAA_14"/>
    <property type="match status" value="1"/>
</dbReference>
<keyword evidence="3" id="KW-0547">Nucleotide-binding</keyword>
<dbReference type="GO" id="GO:0005524">
    <property type="term" value="F:ATP binding"/>
    <property type="evidence" value="ECO:0007669"/>
    <property type="project" value="UniProtKB-KW"/>
</dbReference>
<dbReference type="InterPro" id="IPR027417">
    <property type="entry name" value="P-loop_NTPase"/>
</dbReference>
<comment type="caution">
    <text evidence="3">The sequence shown here is derived from an EMBL/GenBank/DDBJ whole genome shotgun (WGS) entry which is preliminary data.</text>
</comment>
<feature type="domain" description="DUF4143" evidence="2">
    <location>
        <begin position="220"/>
        <end position="382"/>
    </location>
</feature>
<dbReference type="Pfam" id="PF13635">
    <property type="entry name" value="DUF4143"/>
    <property type="match status" value="1"/>
</dbReference>
<gene>
    <name evidence="3" type="ORF">ACFL2Z_01745</name>
</gene>
<reference evidence="3 4" key="1">
    <citation type="submission" date="2024-09" db="EMBL/GenBank/DDBJ databases">
        <authorList>
            <person name="D'Angelo T."/>
        </authorList>
    </citation>
    <scope>NUCLEOTIDE SEQUENCE [LARGE SCALE GENOMIC DNA]</scope>
    <source>
        <strain evidence="3">SAG AM-311-F02</strain>
    </source>
</reference>
<dbReference type="Proteomes" id="UP001594288">
    <property type="component" value="Unassembled WGS sequence"/>
</dbReference>
<keyword evidence="4" id="KW-1185">Reference proteome</keyword>
<keyword evidence="3" id="KW-0067">ATP-binding</keyword>
<accession>A0ABV6YNL3</accession>
<dbReference type="PANTHER" id="PTHR33295">
    <property type="entry name" value="ATPASE"/>
    <property type="match status" value="1"/>
</dbReference>
<dbReference type="InterPro" id="IPR025420">
    <property type="entry name" value="DUF4143"/>
</dbReference>
<feature type="domain" description="AAA" evidence="1">
    <location>
        <begin position="18"/>
        <end position="151"/>
    </location>
</feature>